<keyword evidence="2" id="KW-1185">Reference proteome</keyword>
<evidence type="ECO:0000313" key="1">
    <source>
        <dbReference type="EMBL" id="MBO2009918.1"/>
    </source>
</evidence>
<dbReference type="EMBL" id="JAGETZ010000005">
    <property type="protein sequence ID" value="MBO2009918.1"/>
    <property type="molecule type" value="Genomic_DNA"/>
</dbReference>
<comment type="caution">
    <text evidence="1">The sequence shown here is derived from an EMBL/GenBank/DDBJ whole genome shotgun (WGS) entry which is preliminary data.</text>
</comment>
<sequence length="206" mass="22551">MSSQTLHTENAACTLTITATQLAGEVLRLHYRVVNRAAEPLYLYNLFWNDSHVNPATGKEQFEISPHDAYVRLDGQRVHVALAAMRVALSDGLGVRYIPCLTRLETNHAAPFEATLDLHLPLVPYLKSATATPDFPLLLPLHFELGYFLGDAETAKHISPAATNVGLAYQAVPFLASSQHLIATGPFSEPVAVAPWLGKDASRPWE</sequence>
<name>A0ABS3QG11_9BACT</name>
<reference evidence="1 2" key="1">
    <citation type="submission" date="2021-03" db="EMBL/GenBank/DDBJ databases">
        <authorList>
            <person name="Kim M.K."/>
        </authorList>
    </citation>
    <scope>NUCLEOTIDE SEQUENCE [LARGE SCALE GENOMIC DNA]</scope>
    <source>
        <strain evidence="1 2">BT442</strain>
    </source>
</reference>
<dbReference type="RefSeq" id="WP_208175553.1">
    <property type="nucleotide sequence ID" value="NZ_JAGETZ010000005.1"/>
</dbReference>
<evidence type="ECO:0000313" key="2">
    <source>
        <dbReference type="Proteomes" id="UP000664369"/>
    </source>
</evidence>
<dbReference type="Proteomes" id="UP000664369">
    <property type="component" value="Unassembled WGS sequence"/>
</dbReference>
<gene>
    <name evidence="1" type="ORF">J4E00_12720</name>
</gene>
<proteinExistence type="predicted"/>
<protein>
    <submittedName>
        <fullName evidence="1">Uncharacterized protein</fullName>
    </submittedName>
</protein>
<organism evidence="1 2">
    <name type="scientific">Hymenobacter negativus</name>
    <dbReference type="NCBI Taxonomy" id="2795026"/>
    <lineage>
        <taxon>Bacteria</taxon>
        <taxon>Pseudomonadati</taxon>
        <taxon>Bacteroidota</taxon>
        <taxon>Cytophagia</taxon>
        <taxon>Cytophagales</taxon>
        <taxon>Hymenobacteraceae</taxon>
        <taxon>Hymenobacter</taxon>
    </lineage>
</organism>
<accession>A0ABS3QG11</accession>